<dbReference type="GO" id="GO:0003677">
    <property type="term" value="F:DNA binding"/>
    <property type="evidence" value="ECO:0007669"/>
    <property type="project" value="UniProtKB-KW"/>
</dbReference>
<dbReference type="RefSeq" id="WP_092383203.1">
    <property type="nucleotide sequence ID" value="NZ_LT629787.1"/>
</dbReference>
<dbReference type="OrthoDB" id="3252676at2"/>
<reference evidence="7" key="1">
    <citation type="submission" date="2016-10" db="EMBL/GenBank/DDBJ databases">
        <authorList>
            <person name="Varghese N."/>
            <person name="Submissions S."/>
        </authorList>
    </citation>
    <scope>NUCLEOTIDE SEQUENCE [LARGE SCALE GENOMIC DNA]</scope>
    <source>
        <strain evidence="7">CECT 8338</strain>
    </source>
</reference>
<keyword evidence="2" id="KW-0805">Transcription regulation</keyword>
<organism evidence="6 7">
    <name type="scientific">Halopseudomonas salegens</name>
    <dbReference type="NCBI Taxonomy" id="1434072"/>
    <lineage>
        <taxon>Bacteria</taxon>
        <taxon>Pseudomonadati</taxon>
        <taxon>Pseudomonadota</taxon>
        <taxon>Gammaproteobacteria</taxon>
        <taxon>Pseudomonadales</taxon>
        <taxon>Pseudomonadaceae</taxon>
        <taxon>Halopseudomonas</taxon>
    </lineage>
</organism>
<dbReference type="Gene3D" id="1.10.10.10">
    <property type="entry name" value="Winged helix-like DNA-binding domain superfamily/Winged helix DNA-binding domain"/>
    <property type="match status" value="1"/>
</dbReference>
<dbReference type="GO" id="GO:0003700">
    <property type="term" value="F:DNA-binding transcription factor activity"/>
    <property type="evidence" value="ECO:0007669"/>
    <property type="project" value="InterPro"/>
</dbReference>
<dbReference type="SUPFAM" id="SSF53850">
    <property type="entry name" value="Periplasmic binding protein-like II"/>
    <property type="match status" value="1"/>
</dbReference>
<comment type="similarity">
    <text evidence="1">Belongs to the LysR transcriptional regulatory family.</text>
</comment>
<feature type="domain" description="HTH lysR-type" evidence="5">
    <location>
        <begin position="2"/>
        <end position="58"/>
    </location>
</feature>
<dbReference type="InterPro" id="IPR000847">
    <property type="entry name" value="LysR_HTH_N"/>
</dbReference>
<dbReference type="PANTHER" id="PTHR30579:SF2">
    <property type="entry name" value="HTH-TYPE TRANSCRIPTIONAL REGULATOR ARGP"/>
    <property type="match status" value="1"/>
</dbReference>
<dbReference type="NCBIfam" id="NF002964">
    <property type="entry name" value="PRK03635.1"/>
    <property type="match status" value="1"/>
</dbReference>
<dbReference type="AlphaFoldDB" id="A0A1H2E027"/>
<dbReference type="InterPro" id="IPR050176">
    <property type="entry name" value="LTTR"/>
</dbReference>
<protein>
    <submittedName>
        <fullName evidence="6">LysR family transcriptional regulator, chromosome initiation inhibitor</fullName>
    </submittedName>
</protein>
<dbReference type="Pfam" id="PF03466">
    <property type="entry name" value="LysR_substrate"/>
    <property type="match status" value="1"/>
</dbReference>
<keyword evidence="7" id="KW-1185">Reference proteome</keyword>
<dbReference type="InterPro" id="IPR036388">
    <property type="entry name" value="WH-like_DNA-bd_sf"/>
</dbReference>
<evidence type="ECO:0000256" key="1">
    <source>
        <dbReference type="ARBA" id="ARBA00009437"/>
    </source>
</evidence>
<gene>
    <name evidence="6" type="ORF">SAMN05216210_0165</name>
</gene>
<evidence type="ECO:0000313" key="7">
    <source>
        <dbReference type="Proteomes" id="UP000243924"/>
    </source>
</evidence>
<dbReference type="InterPro" id="IPR017685">
    <property type="entry name" value="ArgP"/>
</dbReference>
<name>A0A1H2E027_9GAMM</name>
<dbReference type="EMBL" id="LT629787">
    <property type="protein sequence ID" value="SDT88417.1"/>
    <property type="molecule type" value="Genomic_DNA"/>
</dbReference>
<dbReference type="PROSITE" id="PS50931">
    <property type="entry name" value="HTH_LYSR"/>
    <property type="match status" value="1"/>
</dbReference>
<dbReference type="NCBIfam" id="TIGR03298">
    <property type="entry name" value="argP"/>
    <property type="match status" value="1"/>
</dbReference>
<dbReference type="Proteomes" id="UP000243924">
    <property type="component" value="Chromosome I"/>
</dbReference>
<dbReference type="PANTHER" id="PTHR30579">
    <property type="entry name" value="TRANSCRIPTIONAL REGULATOR"/>
    <property type="match status" value="1"/>
</dbReference>
<keyword evidence="3" id="KW-0238">DNA-binding</keyword>
<dbReference type="Gene3D" id="3.40.190.290">
    <property type="match status" value="1"/>
</dbReference>
<evidence type="ECO:0000313" key="6">
    <source>
        <dbReference type="EMBL" id="SDT88417.1"/>
    </source>
</evidence>
<evidence type="ECO:0000256" key="2">
    <source>
        <dbReference type="ARBA" id="ARBA00023015"/>
    </source>
</evidence>
<proteinExistence type="inferred from homology"/>
<keyword evidence="4" id="KW-0804">Transcription</keyword>
<dbReference type="Pfam" id="PF00126">
    <property type="entry name" value="HTH_1"/>
    <property type="match status" value="1"/>
</dbReference>
<dbReference type="SUPFAM" id="SSF46785">
    <property type="entry name" value="Winged helix' DNA-binding domain"/>
    <property type="match status" value="1"/>
</dbReference>
<evidence type="ECO:0000256" key="4">
    <source>
        <dbReference type="ARBA" id="ARBA00023163"/>
    </source>
</evidence>
<sequence length="289" mass="32065">MLEYRLLAALAAVIEEGSFERAAQRLYITQSAVSQRIKQLESRLGQAALLRISPPQPTAFGRQLHNHLRQVEQMEQQLGLGDPLEAVPVRLTVNADSLATWLPAALSLPEYPGVRYHLSVEDQAVGLKRMKNGEVMACLCASAEAVNGGRVEFLGLLRYRAVATPAFVARYRALPGQGHWLSRAPCLVFNQDDRLQHDYLASQGAGSPQHCHYCPSSEGFVQCVEQGIAFGLIPELQIRQQLANGALIEVLPDTPVDVPHYWHYWRAESAVLKTLRLSVREAARQVLQT</sequence>
<dbReference type="InterPro" id="IPR036390">
    <property type="entry name" value="WH_DNA-bd_sf"/>
</dbReference>
<evidence type="ECO:0000259" key="5">
    <source>
        <dbReference type="PROSITE" id="PS50931"/>
    </source>
</evidence>
<dbReference type="PRINTS" id="PR00039">
    <property type="entry name" value="HTHLYSR"/>
</dbReference>
<evidence type="ECO:0000256" key="3">
    <source>
        <dbReference type="ARBA" id="ARBA00023125"/>
    </source>
</evidence>
<accession>A0A1H2E027</accession>
<dbReference type="InterPro" id="IPR005119">
    <property type="entry name" value="LysR_subst-bd"/>
</dbReference>
<dbReference type="STRING" id="1434072.SAMN05216210_0165"/>